<dbReference type="SUPFAM" id="SSF57552">
    <property type="entry name" value="Blood coagulation inhibitor (disintegrin)"/>
    <property type="match status" value="1"/>
</dbReference>
<dbReference type="AlphaFoldDB" id="G3TVC4"/>
<evidence type="ECO:0000256" key="1">
    <source>
        <dbReference type="ARBA" id="ARBA00004479"/>
    </source>
</evidence>
<dbReference type="Gene3D" id="3.40.390.10">
    <property type="entry name" value="Collagenase (Catalytic Domain)"/>
    <property type="match status" value="1"/>
</dbReference>
<dbReference type="PROSITE" id="PS50214">
    <property type="entry name" value="DISINTEGRIN_2"/>
    <property type="match status" value="1"/>
</dbReference>
<feature type="binding site" evidence="8">
    <location>
        <position position="346"/>
    </location>
    <ligand>
        <name>Zn(2+)</name>
        <dbReference type="ChEBI" id="CHEBI:29105"/>
        <note>catalytic</note>
    </ligand>
</feature>
<dbReference type="InterPro" id="IPR001762">
    <property type="entry name" value="Disintegrin_dom"/>
</dbReference>
<protein>
    <recommendedName>
        <fullName evidence="15">ADAM metallopeptidase domain 20</fullName>
    </recommendedName>
</protein>
<dbReference type="PRINTS" id="PR00289">
    <property type="entry name" value="DISINTEGRIN"/>
</dbReference>
<dbReference type="GeneTree" id="ENSGT00940000161933"/>
<evidence type="ECO:0008006" key="15">
    <source>
        <dbReference type="Google" id="ProtNLM"/>
    </source>
</evidence>
<dbReference type="InterPro" id="IPR034027">
    <property type="entry name" value="Reprolysin_adamalysin"/>
</dbReference>
<dbReference type="InterPro" id="IPR000742">
    <property type="entry name" value="EGF"/>
</dbReference>
<feature type="chain" id="PRO_5003455569" description="ADAM metallopeptidase domain 20" evidence="9">
    <location>
        <begin position="30"/>
        <end position="688"/>
    </location>
</feature>
<sequence length="688" mass="76353">LMGPAWAQALLRGPLFLLVLWALLTSICCSYGPPGWRFTSSEVVIPRKVPRKLSGAERSGQLSYSMRFQGRRHVVHMKVKKTLLPRHFPVVTNNDQGAMQEDYPFVPRDCYYFSYLEGIPGSMATLDTCNGGLRGMLQVDDFTYEIKPLEASSKFEHVVSLLVSDEKSSGIERCTNEGEDTNEAFEEEKLTETPRAGPVYLWVGHRKQLKLHYTISNSLTSQNNNVSRIIENVVIINNIIDSIYGIVHLNACVRLLCIWDGADSVNLWANSVSHAVTRFGLWKYYTFFAEIPHDTSLLYTGHKIGGATYYSHHAGICNPNWGASYVFVSDYHIFLAATVSAHALGHICGLTHDTTGCHCFRRSNCVMAPVPGLLDMLSNCSYGVLFALLNRWDPCLSERNTPYHNYPYIAPRCGDKIVNMREECDCGSLKECAQDKCCTTNCALTLGSFCDEGDCCRNCKYAPPGRLCRETLGICDLPEYCDGKTHECPNDAYIQDGTPCSAVAVCVRGNCSDRDMQCQALFGYDIQDAAPVCYEKLNTVGNRYGNCGVRVIKGGGQPVPCEEDDVFCGLLHCRGVTQVPGGGEHSTFRHIVVYDVKEERCFGYDAHFGTEKPYMGLVVDGATCGPGRYCLRQNCTYYQDIGYSCNVSSCNYRGVCNNNNNCHCQRGWKPPFCEQRGAGGSIDSGPPP</sequence>
<dbReference type="Ensembl" id="ENSLAFT00000028638.1">
    <property type="protein sequence ID" value="ENSLAFP00000019532.1"/>
    <property type="gene ID" value="ENSLAFG00000026738.1"/>
</dbReference>
<dbReference type="PROSITE" id="PS01186">
    <property type="entry name" value="EGF_2"/>
    <property type="match status" value="1"/>
</dbReference>
<keyword evidence="9" id="KW-0732">Signal</keyword>
<keyword evidence="14" id="KW-1185">Reference proteome</keyword>
<dbReference type="SUPFAM" id="SSF55486">
    <property type="entry name" value="Metalloproteases ('zincins'), catalytic domain"/>
    <property type="match status" value="1"/>
</dbReference>
<evidence type="ECO:0000256" key="9">
    <source>
        <dbReference type="SAM" id="SignalP"/>
    </source>
</evidence>
<dbReference type="PANTHER" id="PTHR11905:SF167">
    <property type="entry name" value="A DISINTEGRIN AND METALLOPEPTIDASE DOMAIN 4-RELATED"/>
    <property type="match status" value="1"/>
</dbReference>
<feature type="signal peptide" evidence="9">
    <location>
        <begin position="1"/>
        <end position="29"/>
    </location>
</feature>
<evidence type="ECO:0000256" key="8">
    <source>
        <dbReference type="PROSITE-ProRule" id="PRU00276"/>
    </source>
</evidence>
<dbReference type="SMART" id="SM00608">
    <property type="entry name" value="ACR"/>
    <property type="match status" value="1"/>
</dbReference>
<dbReference type="InterPro" id="IPR036436">
    <property type="entry name" value="Disintegrin_dom_sf"/>
</dbReference>
<dbReference type="Pfam" id="PF08516">
    <property type="entry name" value="ADAM_CR"/>
    <property type="match status" value="1"/>
</dbReference>
<reference evidence="13 14" key="1">
    <citation type="submission" date="2009-06" db="EMBL/GenBank/DDBJ databases">
        <title>The Genome Sequence of Loxodonta africana (African elephant).</title>
        <authorList>
            <person name="Di Palma F."/>
            <person name="Heiman D."/>
            <person name="Young S."/>
            <person name="Johnson J."/>
            <person name="Lander E.S."/>
            <person name="Lindblad-Toh K."/>
        </authorList>
    </citation>
    <scope>NUCLEOTIDE SEQUENCE [LARGE SCALE GENOMIC DNA]</scope>
    <source>
        <strain evidence="13 14">Isolate ISIS603380</strain>
    </source>
</reference>
<dbReference type="InParanoid" id="G3TVC4"/>
<proteinExistence type="predicted"/>
<dbReference type="Pfam" id="PF01562">
    <property type="entry name" value="Pep_M12B_propep"/>
    <property type="match status" value="1"/>
</dbReference>
<evidence type="ECO:0000259" key="10">
    <source>
        <dbReference type="PROSITE" id="PS50026"/>
    </source>
</evidence>
<evidence type="ECO:0000259" key="12">
    <source>
        <dbReference type="PROSITE" id="PS50215"/>
    </source>
</evidence>
<keyword evidence="7" id="KW-0245">EGF-like domain</keyword>
<dbReference type="Pfam" id="PF01421">
    <property type="entry name" value="Reprolysin"/>
    <property type="match status" value="1"/>
</dbReference>
<keyword evidence="8" id="KW-0862">Zinc</keyword>
<evidence type="ECO:0000256" key="5">
    <source>
        <dbReference type="ARBA" id="ARBA00023157"/>
    </source>
</evidence>
<keyword evidence="3" id="KW-1133">Transmembrane helix</keyword>
<reference evidence="13" key="3">
    <citation type="submission" date="2025-09" db="UniProtKB">
        <authorList>
            <consortium name="Ensembl"/>
        </authorList>
    </citation>
    <scope>IDENTIFICATION</scope>
    <source>
        <strain evidence="13">Isolate ISIS603380</strain>
    </source>
</reference>
<evidence type="ECO:0000256" key="7">
    <source>
        <dbReference type="PROSITE-ProRule" id="PRU00076"/>
    </source>
</evidence>
<dbReference type="InterPro" id="IPR024079">
    <property type="entry name" value="MetalloPept_cat_dom_sf"/>
</dbReference>
<comment type="subcellular location">
    <subcellularLocation>
        <location evidence="1">Membrane</location>
        <topology evidence="1">Single-pass type I membrane protein</topology>
    </subcellularLocation>
</comment>
<dbReference type="InterPro" id="IPR018358">
    <property type="entry name" value="Disintegrin_CS"/>
</dbReference>
<evidence type="ECO:0000313" key="13">
    <source>
        <dbReference type="Ensembl" id="ENSLAFP00000019532.1"/>
    </source>
</evidence>
<feature type="domain" description="Disintegrin" evidence="11">
    <location>
        <begin position="410"/>
        <end position="496"/>
    </location>
</feature>
<dbReference type="OMA" id="YCYLEGV"/>
<comment type="caution">
    <text evidence="7">Lacks conserved residue(s) required for the propagation of feature annotation.</text>
</comment>
<dbReference type="Proteomes" id="UP000007646">
    <property type="component" value="Unassembled WGS sequence"/>
</dbReference>
<dbReference type="GO" id="GO:0006508">
    <property type="term" value="P:proteolysis"/>
    <property type="evidence" value="ECO:0007669"/>
    <property type="project" value="InterPro"/>
</dbReference>
<feature type="disulfide bond" evidence="6">
    <location>
        <begin position="468"/>
        <end position="488"/>
    </location>
</feature>
<dbReference type="Gene3D" id="4.10.70.10">
    <property type="entry name" value="Disintegrin domain"/>
    <property type="match status" value="1"/>
</dbReference>
<dbReference type="PROSITE" id="PS50026">
    <property type="entry name" value="EGF_3"/>
    <property type="match status" value="1"/>
</dbReference>
<name>G3TVC4_LOXAF</name>
<keyword evidence="5 7" id="KW-1015">Disulfide bond</keyword>
<dbReference type="PANTHER" id="PTHR11905">
    <property type="entry name" value="ADAM A DISINTEGRIN AND METALLOPROTEASE DOMAIN"/>
    <property type="match status" value="1"/>
</dbReference>
<reference evidence="13" key="2">
    <citation type="submission" date="2025-08" db="UniProtKB">
        <authorList>
            <consortium name="Ensembl"/>
        </authorList>
    </citation>
    <scope>IDENTIFICATION</scope>
    <source>
        <strain evidence="13">Isolate ISIS603380</strain>
    </source>
</reference>
<feature type="disulfide bond" evidence="7">
    <location>
        <begin position="664"/>
        <end position="673"/>
    </location>
</feature>
<accession>G3TVC4</accession>
<dbReference type="FunFam" id="4.10.70.10:FF:000001">
    <property type="entry name" value="Disintegrin and metalloproteinase domain-containing protein 22"/>
    <property type="match status" value="1"/>
</dbReference>
<feature type="domain" description="Peptidase M12B" evidence="12">
    <location>
        <begin position="207"/>
        <end position="394"/>
    </location>
</feature>
<dbReference type="HOGENOM" id="CLU_012714_4_0_1"/>
<keyword evidence="8" id="KW-0479">Metal-binding</keyword>
<dbReference type="GO" id="GO:0046872">
    <property type="term" value="F:metal ion binding"/>
    <property type="evidence" value="ECO:0007669"/>
    <property type="project" value="UniProtKB-KW"/>
</dbReference>
<feature type="binding site" evidence="8">
    <location>
        <position position="352"/>
    </location>
    <ligand>
        <name>Zn(2+)</name>
        <dbReference type="ChEBI" id="CHEBI:29105"/>
        <note>catalytic</note>
    </ligand>
</feature>
<dbReference type="GO" id="GO:0004222">
    <property type="term" value="F:metalloendopeptidase activity"/>
    <property type="evidence" value="ECO:0007669"/>
    <property type="project" value="InterPro"/>
</dbReference>
<keyword evidence="2" id="KW-0812">Transmembrane</keyword>
<feature type="binding site" evidence="8">
    <location>
        <position position="342"/>
    </location>
    <ligand>
        <name>Zn(2+)</name>
        <dbReference type="ChEBI" id="CHEBI:29105"/>
        <note>catalytic</note>
    </ligand>
</feature>
<keyword evidence="4" id="KW-0472">Membrane</keyword>
<dbReference type="PROSITE" id="PS50215">
    <property type="entry name" value="ADAM_MEPRO"/>
    <property type="match status" value="1"/>
</dbReference>
<dbReference type="GO" id="GO:0009897">
    <property type="term" value="C:external side of plasma membrane"/>
    <property type="evidence" value="ECO:0007669"/>
    <property type="project" value="TreeGrafter"/>
</dbReference>
<dbReference type="InterPro" id="IPR001590">
    <property type="entry name" value="Peptidase_M12B"/>
</dbReference>
<evidence type="ECO:0000256" key="2">
    <source>
        <dbReference type="ARBA" id="ARBA00022692"/>
    </source>
</evidence>
<evidence type="ECO:0000256" key="4">
    <source>
        <dbReference type="ARBA" id="ARBA00023136"/>
    </source>
</evidence>
<evidence type="ECO:0000256" key="6">
    <source>
        <dbReference type="PROSITE-ProRule" id="PRU00068"/>
    </source>
</evidence>
<evidence type="ECO:0000259" key="11">
    <source>
        <dbReference type="PROSITE" id="PS50214"/>
    </source>
</evidence>
<feature type="domain" description="EGF-like" evidence="10">
    <location>
        <begin position="641"/>
        <end position="674"/>
    </location>
</feature>
<dbReference type="eggNOG" id="KOG3607">
    <property type="taxonomic scope" value="Eukaryota"/>
</dbReference>
<evidence type="ECO:0000256" key="3">
    <source>
        <dbReference type="ARBA" id="ARBA00022989"/>
    </source>
</evidence>
<dbReference type="SMART" id="SM00050">
    <property type="entry name" value="DISIN"/>
    <property type="match status" value="1"/>
</dbReference>
<dbReference type="Pfam" id="PF00200">
    <property type="entry name" value="Disintegrin"/>
    <property type="match status" value="1"/>
</dbReference>
<dbReference type="InterPro" id="IPR002870">
    <property type="entry name" value="Peptidase_M12B_N"/>
</dbReference>
<dbReference type="InterPro" id="IPR006586">
    <property type="entry name" value="ADAM_Cys-rich"/>
</dbReference>
<dbReference type="GO" id="GO:0008584">
    <property type="term" value="P:male gonad development"/>
    <property type="evidence" value="ECO:0007669"/>
    <property type="project" value="TreeGrafter"/>
</dbReference>
<dbReference type="GO" id="GO:1990913">
    <property type="term" value="C:sperm head plasma membrane"/>
    <property type="evidence" value="ECO:0007669"/>
    <property type="project" value="TreeGrafter"/>
</dbReference>
<dbReference type="PROSITE" id="PS00427">
    <property type="entry name" value="DISINTEGRIN_1"/>
    <property type="match status" value="1"/>
</dbReference>
<dbReference type="CDD" id="cd04269">
    <property type="entry name" value="ZnMc_adamalysin_II_like"/>
    <property type="match status" value="1"/>
</dbReference>
<evidence type="ECO:0000313" key="14">
    <source>
        <dbReference type="Proteomes" id="UP000007646"/>
    </source>
</evidence>
<organism evidence="13 14">
    <name type="scientific">Loxodonta africana</name>
    <name type="common">African elephant</name>
    <dbReference type="NCBI Taxonomy" id="9785"/>
    <lineage>
        <taxon>Eukaryota</taxon>
        <taxon>Metazoa</taxon>
        <taxon>Chordata</taxon>
        <taxon>Craniata</taxon>
        <taxon>Vertebrata</taxon>
        <taxon>Euteleostomi</taxon>
        <taxon>Mammalia</taxon>
        <taxon>Eutheria</taxon>
        <taxon>Afrotheria</taxon>
        <taxon>Proboscidea</taxon>
        <taxon>Elephantidae</taxon>
        <taxon>Loxodonta</taxon>
    </lineage>
</organism>